<keyword evidence="5" id="KW-1185">Reference proteome</keyword>
<dbReference type="EMBL" id="KZ997185">
    <property type="protein sequence ID" value="RKO87745.1"/>
    <property type="molecule type" value="Genomic_DNA"/>
</dbReference>
<dbReference type="PANTHER" id="PTHR19856:SF0">
    <property type="entry name" value="WD REPEAT-CONTAINING PROTEIN 1"/>
    <property type="match status" value="1"/>
</dbReference>
<dbReference type="PROSITE" id="PS00678">
    <property type="entry name" value="WD_REPEATS_1"/>
    <property type="match status" value="1"/>
</dbReference>
<feature type="repeat" description="WD" evidence="3">
    <location>
        <begin position="233"/>
        <end position="274"/>
    </location>
</feature>
<organism evidence="4 5">
    <name type="scientific">Blyttiomyces helicus</name>
    <dbReference type="NCBI Taxonomy" id="388810"/>
    <lineage>
        <taxon>Eukaryota</taxon>
        <taxon>Fungi</taxon>
        <taxon>Fungi incertae sedis</taxon>
        <taxon>Chytridiomycota</taxon>
        <taxon>Chytridiomycota incertae sedis</taxon>
        <taxon>Chytridiomycetes</taxon>
        <taxon>Chytridiomycetes incertae sedis</taxon>
        <taxon>Blyttiomyces</taxon>
    </lineage>
</organism>
<dbReference type="Proteomes" id="UP000269721">
    <property type="component" value="Unassembled WGS sequence"/>
</dbReference>
<proteinExistence type="predicted"/>
<dbReference type="GO" id="GO:0051015">
    <property type="term" value="F:actin filament binding"/>
    <property type="evidence" value="ECO:0007669"/>
    <property type="project" value="TreeGrafter"/>
</dbReference>
<dbReference type="CDD" id="cd00200">
    <property type="entry name" value="WD40"/>
    <property type="match status" value="1"/>
</dbReference>
<sequence length="401" mass="42823">LPTPPRSASTYASQPATVRGQAVHMGGDPKGVNFLYTNGRAVVIRNLANPEIASLYTQHTSQATVARYSPSGFYIASADVQGNIRIWDTVGGESILKTETRPFAGRVNDLSWDFESKRIIAVGEGKDRFGHAFLFDTASSVGEISGHSKAINSVSIRPGRPLRAVTGSDDMTVNFYHGVPFKFNTSIKDHSRFVQCVRYSPSGDHFVSSGSDGKLFLYDGKTAEKVAELSTAESSHTGGIFSISWSPDGTNLLTSSADMTAKIWDVSARSVVSTFNFSTAPTFEHQQVGNLWQGNHLISLSLSGDINYLDKATGSTSRIVKGHQRAITALAIGKDKTLYSGSYDGRICAWADASTGAQLPANAGHTNQVSGLAVDDSVVHSVGMDDTQRTIAGAGETLAFE</sequence>
<dbReference type="Pfam" id="PF00400">
    <property type="entry name" value="WD40"/>
    <property type="match status" value="5"/>
</dbReference>
<dbReference type="InterPro" id="IPR019775">
    <property type="entry name" value="WD40_repeat_CS"/>
</dbReference>
<dbReference type="PANTHER" id="PTHR19856">
    <property type="entry name" value="WD-REPEATCONTAINING PROTEIN WDR1"/>
    <property type="match status" value="1"/>
</dbReference>
<dbReference type="InterPro" id="IPR001680">
    <property type="entry name" value="WD40_rpt"/>
</dbReference>
<dbReference type="AlphaFoldDB" id="A0A4P9W8G5"/>
<protein>
    <submittedName>
        <fullName evidence="4">WD40-repeat-containing domain protein</fullName>
    </submittedName>
</protein>
<dbReference type="GO" id="GO:0030042">
    <property type="term" value="P:actin filament depolymerization"/>
    <property type="evidence" value="ECO:0007669"/>
    <property type="project" value="TreeGrafter"/>
</dbReference>
<dbReference type="Gene3D" id="2.130.10.10">
    <property type="entry name" value="YVTN repeat-like/Quinoprotein amine dehydrogenase"/>
    <property type="match status" value="2"/>
</dbReference>
<dbReference type="InterPro" id="IPR036322">
    <property type="entry name" value="WD40_repeat_dom_sf"/>
</dbReference>
<dbReference type="PROSITE" id="PS50294">
    <property type="entry name" value="WD_REPEATS_REGION"/>
    <property type="match status" value="3"/>
</dbReference>
<feature type="repeat" description="WD" evidence="3">
    <location>
        <begin position="56"/>
        <end position="97"/>
    </location>
</feature>
<evidence type="ECO:0000256" key="1">
    <source>
        <dbReference type="ARBA" id="ARBA00022574"/>
    </source>
</evidence>
<evidence type="ECO:0000313" key="5">
    <source>
        <dbReference type="Proteomes" id="UP000269721"/>
    </source>
</evidence>
<name>A0A4P9W8G5_9FUNG</name>
<gene>
    <name evidence="4" type="ORF">BDK51DRAFT_19369</name>
</gene>
<feature type="repeat" description="WD" evidence="3">
    <location>
        <begin position="320"/>
        <end position="350"/>
    </location>
</feature>
<dbReference type="SMART" id="SM00320">
    <property type="entry name" value="WD40"/>
    <property type="match status" value="5"/>
</dbReference>
<accession>A0A4P9W8G5</accession>
<dbReference type="InterPro" id="IPR015943">
    <property type="entry name" value="WD40/YVTN_repeat-like_dom_sf"/>
</dbReference>
<feature type="non-terminal residue" evidence="4">
    <location>
        <position position="1"/>
    </location>
</feature>
<evidence type="ECO:0000313" key="4">
    <source>
        <dbReference type="EMBL" id="RKO87745.1"/>
    </source>
</evidence>
<dbReference type="GO" id="GO:0030864">
    <property type="term" value="C:cortical actin cytoskeleton"/>
    <property type="evidence" value="ECO:0007669"/>
    <property type="project" value="TreeGrafter"/>
</dbReference>
<feature type="repeat" description="WD" evidence="3">
    <location>
        <begin position="187"/>
        <end position="228"/>
    </location>
</feature>
<dbReference type="OrthoDB" id="2306at2759"/>
<keyword evidence="1 3" id="KW-0853">WD repeat</keyword>
<evidence type="ECO:0000256" key="2">
    <source>
        <dbReference type="ARBA" id="ARBA00022737"/>
    </source>
</evidence>
<dbReference type="PROSITE" id="PS50082">
    <property type="entry name" value="WD_REPEATS_2"/>
    <property type="match status" value="4"/>
</dbReference>
<keyword evidence="2" id="KW-0677">Repeat</keyword>
<dbReference type="SUPFAM" id="SSF50978">
    <property type="entry name" value="WD40 repeat-like"/>
    <property type="match status" value="1"/>
</dbReference>
<reference evidence="5" key="1">
    <citation type="journal article" date="2018" name="Nat. Microbiol.">
        <title>Leveraging single-cell genomics to expand the fungal tree of life.</title>
        <authorList>
            <person name="Ahrendt S.R."/>
            <person name="Quandt C.A."/>
            <person name="Ciobanu D."/>
            <person name="Clum A."/>
            <person name="Salamov A."/>
            <person name="Andreopoulos B."/>
            <person name="Cheng J.F."/>
            <person name="Woyke T."/>
            <person name="Pelin A."/>
            <person name="Henrissat B."/>
            <person name="Reynolds N.K."/>
            <person name="Benny G.L."/>
            <person name="Smith M.E."/>
            <person name="James T.Y."/>
            <person name="Grigoriev I.V."/>
        </authorList>
    </citation>
    <scope>NUCLEOTIDE SEQUENCE [LARGE SCALE GENOMIC DNA]</scope>
</reference>
<evidence type="ECO:0000256" key="3">
    <source>
        <dbReference type="PROSITE-ProRule" id="PRU00221"/>
    </source>
</evidence>
<dbReference type="FunFam" id="2.130.10.10:FF:000102">
    <property type="entry name" value="Actin-interacting protein 1"/>
    <property type="match status" value="1"/>
</dbReference>